<dbReference type="InterPro" id="IPR015260">
    <property type="entry name" value="Syntaxin-6/10/61_N"/>
</dbReference>
<gene>
    <name evidence="13" type="ORF">EXIGLDRAFT_718128</name>
</gene>
<dbReference type="Pfam" id="PF09177">
    <property type="entry name" value="STX6_10_61_N"/>
    <property type="match status" value="1"/>
</dbReference>
<feature type="coiled-coil region" evidence="9">
    <location>
        <begin position="6"/>
        <end position="40"/>
    </location>
</feature>
<dbReference type="SMART" id="SM00397">
    <property type="entry name" value="t_SNARE"/>
    <property type="match status" value="1"/>
</dbReference>
<dbReference type="PANTHER" id="PTHR12791">
    <property type="entry name" value="GOLGI SNARE BET1-RELATED"/>
    <property type="match status" value="1"/>
</dbReference>
<feature type="coiled-coil region" evidence="9">
    <location>
        <begin position="134"/>
        <end position="168"/>
    </location>
</feature>
<evidence type="ECO:0000256" key="11">
    <source>
        <dbReference type="SAM" id="Phobius"/>
    </source>
</evidence>
<dbReference type="GO" id="GO:0048193">
    <property type="term" value="P:Golgi vesicle transport"/>
    <property type="evidence" value="ECO:0007669"/>
    <property type="project" value="InterPro"/>
</dbReference>
<evidence type="ECO:0000256" key="4">
    <source>
        <dbReference type="ARBA" id="ARBA00022692"/>
    </source>
</evidence>
<dbReference type="GO" id="GO:0015031">
    <property type="term" value="P:protein transport"/>
    <property type="evidence" value="ECO:0007669"/>
    <property type="project" value="UniProtKB-KW"/>
</dbReference>
<reference evidence="13 14" key="1">
    <citation type="journal article" date="2016" name="Mol. Biol. Evol.">
        <title>Comparative Genomics of Early-Diverging Mushroom-Forming Fungi Provides Insights into the Origins of Lignocellulose Decay Capabilities.</title>
        <authorList>
            <person name="Nagy L.G."/>
            <person name="Riley R."/>
            <person name="Tritt A."/>
            <person name="Adam C."/>
            <person name="Daum C."/>
            <person name="Floudas D."/>
            <person name="Sun H."/>
            <person name="Yadav J.S."/>
            <person name="Pangilinan J."/>
            <person name="Larsson K.H."/>
            <person name="Matsuura K."/>
            <person name="Barry K."/>
            <person name="Labutti K."/>
            <person name="Kuo R."/>
            <person name="Ohm R.A."/>
            <person name="Bhattacharya S.S."/>
            <person name="Shirouzu T."/>
            <person name="Yoshinaga Y."/>
            <person name="Martin F.M."/>
            <person name="Grigoriev I.V."/>
            <person name="Hibbett D.S."/>
        </authorList>
    </citation>
    <scope>NUCLEOTIDE SEQUENCE [LARGE SCALE GENOMIC DNA]</scope>
    <source>
        <strain evidence="13 14">HHB12029</strain>
    </source>
</reference>
<dbReference type="EMBL" id="KV426004">
    <property type="protein sequence ID" value="KZV92677.1"/>
    <property type="molecule type" value="Genomic_DNA"/>
</dbReference>
<evidence type="ECO:0000256" key="2">
    <source>
        <dbReference type="ARBA" id="ARBA00009063"/>
    </source>
</evidence>
<keyword evidence="5" id="KW-0653">Protein transport</keyword>
<dbReference type="OrthoDB" id="546861at2759"/>
<dbReference type="STRING" id="1314781.A0A165HZG1"/>
<feature type="transmembrane region" description="Helical" evidence="11">
    <location>
        <begin position="174"/>
        <end position="194"/>
    </location>
</feature>
<evidence type="ECO:0000259" key="12">
    <source>
        <dbReference type="PROSITE" id="PS50192"/>
    </source>
</evidence>
<dbReference type="PROSITE" id="PS50192">
    <property type="entry name" value="T_SNARE"/>
    <property type="match status" value="1"/>
</dbReference>
<feature type="domain" description="T-SNARE coiled-coil homology" evidence="12">
    <location>
        <begin position="103"/>
        <end position="165"/>
    </location>
</feature>
<dbReference type="Pfam" id="PF05739">
    <property type="entry name" value="SNARE"/>
    <property type="match status" value="1"/>
</dbReference>
<accession>A0A165HZG1</accession>
<evidence type="ECO:0000256" key="1">
    <source>
        <dbReference type="ARBA" id="ARBA00004409"/>
    </source>
</evidence>
<evidence type="ECO:0000256" key="6">
    <source>
        <dbReference type="ARBA" id="ARBA00022989"/>
    </source>
</evidence>
<dbReference type="Gene3D" id="1.20.58.90">
    <property type="match status" value="1"/>
</dbReference>
<dbReference type="CDD" id="cd21442">
    <property type="entry name" value="SNARE_NTD_STX6-like"/>
    <property type="match status" value="1"/>
</dbReference>
<keyword evidence="9" id="KW-0175">Coiled coil</keyword>
<evidence type="ECO:0000256" key="8">
    <source>
        <dbReference type="ARBA" id="ARBA00023136"/>
    </source>
</evidence>
<comment type="similarity">
    <text evidence="2">Belongs to the syntaxin family.</text>
</comment>
<evidence type="ECO:0000256" key="3">
    <source>
        <dbReference type="ARBA" id="ARBA00022448"/>
    </source>
</evidence>
<dbReference type="InParanoid" id="A0A165HZG1"/>
<dbReference type="AlphaFoldDB" id="A0A165HZG1"/>
<evidence type="ECO:0000313" key="14">
    <source>
        <dbReference type="Proteomes" id="UP000077266"/>
    </source>
</evidence>
<dbReference type="Gene3D" id="1.20.5.110">
    <property type="match status" value="1"/>
</dbReference>
<feature type="region of interest" description="Disordered" evidence="10">
    <location>
        <begin position="70"/>
        <end position="94"/>
    </location>
</feature>
<dbReference type="Proteomes" id="UP000077266">
    <property type="component" value="Unassembled WGS sequence"/>
</dbReference>
<dbReference type="FunCoup" id="A0A165HZG1">
    <property type="interactions" value="309"/>
</dbReference>
<keyword evidence="14" id="KW-1185">Reference proteome</keyword>
<evidence type="ECO:0000256" key="9">
    <source>
        <dbReference type="SAM" id="Coils"/>
    </source>
</evidence>
<organism evidence="13 14">
    <name type="scientific">Exidia glandulosa HHB12029</name>
    <dbReference type="NCBI Taxonomy" id="1314781"/>
    <lineage>
        <taxon>Eukaryota</taxon>
        <taxon>Fungi</taxon>
        <taxon>Dikarya</taxon>
        <taxon>Basidiomycota</taxon>
        <taxon>Agaricomycotina</taxon>
        <taxon>Agaricomycetes</taxon>
        <taxon>Auriculariales</taxon>
        <taxon>Exidiaceae</taxon>
        <taxon>Exidia</taxon>
    </lineage>
</organism>
<dbReference type="CDD" id="cd15851">
    <property type="entry name" value="SNARE_Syntaxin6"/>
    <property type="match status" value="1"/>
</dbReference>
<comment type="subcellular location">
    <subcellularLocation>
        <location evidence="1">Golgi apparatus membrane</location>
        <topology evidence="1">Single-pass type IV membrane protein</topology>
    </subcellularLocation>
</comment>
<protein>
    <recommendedName>
        <fullName evidence="12">t-SNARE coiled-coil homology domain-containing protein</fullName>
    </recommendedName>
</protein>
<keyword evidence="8 11" id="KW-0472">Membrane</keyword>
<dbReference type="InterPro" id="IPR000727">
    <property type="entry name" value="T_SNARE_dom"/>
</dbReference>
<keyword evidence="7" id="KW-0333">Golgi apparatus</keyword>
<keyword evidence="6 11" id="KW-1133">Transmembrane helix</keyword>
<proteinExistence type="inferred from homology"/>
<keyword evidence="4 11" id="KW-0812">Transmembrane</keyword>
<evidence type="ECO:0000256" key="5">
    <source>
        <dbReference type="ARBA" id="ARBA00022927"/>
    </source>
</evidence>
<dbReference type="SUPFAM" id="SSF47661">
    <property type="entry name" value="t-snare proteins"/>
    <property type="match status" value="1"/>
</dbReference>
<dbReference type="SUPFAM" id="SSF58038">
    <property type="entry name" value="SNARE fusion complex"/>
    <property type="match status" value="1"/>
</dbReference>
<evidence type="ECO:0000256" key="10">
    <source>
        <dbReference type="SAM" id="MobiDB-lite"/>
    </source>
</evidence>
<dbReference type="InterPro" id="IPR010989">
    <property type="entry name" value="SNARE"/>
</dbReference>
<dbReference type="GO" id="GO:0000139">
    <property type="term" value="C:Golgi membrane"/>
    <property type="evidence" value="ECO:0007669"/>
    <property type="project" value="UniProtKB-SubCell"/>
</dbReference>
<keyword evidence="3" id="KW-0813">Transport</keyword>
<name>A0A165HZG1_EXIGL</name>
<evidence type="ECO:0000313" key="13">
    <source>
        <dbReference type="EMBL" id="KZV92677.1"/>
    </source>
</evidence>
<evidence type="ECO:0000256" key="7">
    <source>
        <dbReference type="ARBA" id="ARBA00023034"/>
    </source>
</evidence>
<sequence length="195" mass="21748">MAQPGSEELEWARSELKATLASLEADLEDLDESVKIVETSGARLFKLDEGDVIARRAYVNQVRRTIATMRNEVEGRPAGTAAEPNGNSGHEDDQAEWAREEQEMMMHRQDETLTSIQGTLHTLAQQAGLIGQEVMEHNELLDDLESGVDRAESKLGNAMAQMRRFIRETEETKSGWCIAILMVVLCILLLLVVLL</sequence>